<dbReference type="InterPro" id="IPR000700">
    <property type="entry name" value="PAS-assoc_C"/>
</dbReference>
<dbReference type="PROSITE" id="PS50112">
    <property type="entry name" value="PAS"/>
    <property type="match status" value="2"/>
</dbReference>
<dbReference type="SUPFAM" id="SSF55073">
    <property type="entry name" value="Nucleotide cyclase"/>
    <property type="match status" value="1"/>
</dbReference>
<dbReference type="PROSITE" id="PS50113">
    <property type="entry name" value="PAC"/>
    <property type="match status" value="2"/>
</dbReference>
<dbReference type="CDD" id="cd01949">
    <property type="entry name" value="GGDEF"/>
    <property type="match status" value="1"/>
</dbReference>
<dbReference type="AlphaFoldDB" id="A0A5R9PHB5"/>
<gene>
    <name evidence="5" type="ORF">E5S66_07800</name>
</gene>
<dbReference type="InterPro" id="IPR035965">
    <property type="entry name" value="PAS-like_dom_sf"/>
</dbReference>
<feature type="domain" description="PAS" evidence="2">
    <location>
        <begin position="138"/>
        <end position="208"/>
    </location>
</feature>
<dbReference type="Pfam" id="PF00990">
    <property type="entry name" value="GGDEF"/>
    <property type="match status" value="1"/>
</dbReference>
<dbReference type="EMBL" id="SROY01000002">
    <property type="protein sequence ID" value="TLX22457.1"/>
    <property type="molecule type" value="Genomic_DNA"/>
</dbReference>
<comment type="caution">
    <text evidence="5">The sequence shown here is derived from an EMBL/GenBank/DDBJ whole genome shotgun (WGS) entry which is preliminary data.</text>
</comment>
<dbReference type="InterPro" id="IPR052163">
    <property type="entry name" value="DGC-Regulatory_Protein"/>
</dbReference>
<dbReference type="Gene3D" id="3.30.70.270">
    <property type="match status" value="1"/>
</dbReference>
<organism evidence="5 6">
    <name type="scientific">Thermomonas fusca</name>
    <dbReference type="NCBI Taxonomy" id="215690"/>
    <lineage>
        <taxon>Bacteria</taxon>
        <taxon>Pseudomonadati</taxon>
        <taxon>Pseudomonadota</taxon>
        <taxon>Gammaproteobacteria</taxon>
        <taxon>Lysobacterales</taxon>
        <taxon>Lysobacteraceae</taxon>
        <taxon>Thermomonas</taxon>
    </lineage>
</organism>
<comment type="cofactor">
    <cofactor evidence="1">
        <name>Mg(2+)</name>
        <dbReference type="ChEBI" id="CHEBI:18420"/>
    </cofactor>
</comment>
<evidence type="ECO:0000313" key="5">
    <source>
        <dbReference type="EMBL" id="TLX22457.1"/>
    </source>
</evidence>
<dbReference type="InterPro" id="IPR000160">
    <property type="entry name" value="GGDEF_dom"/>
</dbReference>
<dbReference type="SMART" id="SM00267">
    <property type="entry name" value="GGDEF"/>
    <property type="match status" value="1"/>
</dbReference>
<dbReference type="SUPFAM" id="SSF55785">
    <property type="entry name" value="PYP-like sensor domain (PAS domain)"/>
    <property type="match status" value="2"/>
</dbReference>
<accession>A0A5R9PHB5</accession>
<reference evidence="5 6" key="1">
    <citation type="submission" date="2019-04" db="EMBL/GenBank/DDBJ databases">
        <authorList>
            <person name="Grouzdev D.S."/>
            <person name="Nazina T.N."/>
        </authorList>
    </citation>
    <scope>NUCLEOTIDE SEQUENCE [LARGE SCALE GENOMIC DNA]</scope>
    <source>
        <strain evidence="5 6">SHC 3-19</strain>
    </source>
</reference>
<dbReference type="InterPro" id="IPR000014">
    <property type="entry name" value="PAS"/>
</dbReference>
<dbReference type="InterPro" id="IPR043128">
    <property type="entry name" value="Rev_trsase/Diguanyl_cyclase"/>
</dbReference>
<dbReference type="InterPro" id="IPR001610">
    <property type="entry name" value="PAC"/>
</dbReference>
<evidence type="ECO:0000259" key="2">
    <source>
        <dbReference type="PROSITE" id="PS50112"/>
    </source>
</evidence>
<dbReference type="CDD" id="cd00130">
    <property type="entry name" value="PAS"/>
    <property type="match status" value="2"/>
</dbReference>
<dbReference type="GO" id="GO:0003824">
    <property type="term" value="F:catalytic activity"/>
    <property type="evidence" value="ECO:0007669"/>
    <property type="project" value="UniProtKB-ARBA"/>
</dbReference>
<dbReference type="Proteomes" id="UP000308508">
    <property type="component" value="Unassembled WGS sequence"/>
</dbReference>
<protein>
    <submittedName>
        <fullName evidence="5">Diguanylate cyclase</fullName>
    </submittedName>
</protein>
<feature type="domain" description="PAS" evidence="2">
    <location>
        <begin position="11"/>
        <end position="86"/>
    </location>
</feature>
<dbReference type="SMART" id="SM00091">
    <property type="entry name" value="PAS"/>
    <property type="match status" value="2"/>
</dbReference>
<dbReference type="PANTHER" id="PTHR46663:SF4">
    <property type="entry name" value="DIGUANYLATE CYCLASE DGCT-RELATED"/>
    <property type="match status" value="1"/>
</dbReference>
<dbReference type="Gene3D" id="3.30.450.20">
    <property type="entry name" value="PAS domain"/>
    <property type="match status" value="2"/>
</dbReference>
<sequence>MTGAAAAGYEPANVFGQAVMQATNAVLITDADLAGGGPFIAHANPAFCRMSGYRLEELVGKSPRILQGPRTDRKMLAELREHLHQGLPFSASTVNYAADGRAYVVEWSIAPVRDADGTVRHFVSVQNDITARIAGEQERRLLLQALHASLDPILITDRDTRVVFVNEAFRRLTGYAADEILGQSARMLYPSHGDPMFYRNLRFSLREGRAFRATFTYRRKDGSPFYVEQSISPVFDDAGRITHYISTGKDVSERVEREHHLVEIASRDSLTGLYNRLAGTRLLEALVAEAQAAGMPFSVILADLDHFKLINDSRGHQAGDDALIAVGGILQAGIRGNDLAIRWGGEEFLVLVPGCGIAQALELAGRLRAGVAGVAIPTAGPVTVSLGVAQLAAGETAATLLQRADEAMYRAKSGGRNRVEAANPA</sequence>
<evidence type="ECO:0000256" key="1">
    <source>
        <dbReference type="ARBA" id="ARBA00001946"/>
    </source>
</evidence>
<proteinExistence type="predicted"/>
<dbReference type="PANTHER" id="PTHR46663">
    <property type="entry name" value="DIGUANYLATE CYCLASE DGCT-RELATED"/>
    <property type="match status" value="1"/>
</dbReference>
<dbReference type="NCBIfam" id="TIGR00254">
    <property type="entry name" value="GGDEF"/>
    <property type="match status" value="1"/>
</dbReference>
<evidence type="ECO:0000313" key="6">
    <source>
        <dbReference type="Proteomes" id="UP000308508"/>
    </source>
</evidence>
<dbReference type="Pfam" id="PF13426">
    <property type="entry name" value="PAS_9"/>
    <property type="match status" value="2"/>
</dbReference>
<name>A0A5R9PHB5_9GAMM</name>
<dbReference type="FunFam" id="3.30.70.270:FF:000001">
    <property type="entry name" value="Diguanylate cyclase domain protein"/>
    <property type="match status" value="1"/>
</dbReference>
<evidence type="ECO:0000259" key="4">
    <source>
        <dbReference type="PROSITE" id="PS50887"/>
    </source>
</evidence>
<feature type="domain" description="PAC" evidence="3">
    <location>
        <begin position="211"/>
        <end position="263"/>
    </location>
</feature>
<feature type="domain" description="GGDEF" evidence="4">
    <location>
        <begin position="295"/>
        <end position="424"/>
    </location>
</feature>
<dbReference type="InterPro" id="IPR029787">
    <property type="entry name" value="Nucleotide_cyclase"/>
</dbReference>
<dbReference type="PROSITE" id="PS50887">
    <property type="entry name" value="GGDEF"/>
    <property type="match status" value="1"/>
</dbReference>
<dbReference type="SMART" id="SM00086">
    <property type="entry name" value="PAC"/>
    <property type="match status" value="2"/>
</dbReference>
<evidence type="ECO:0000259" key="3">
    <source>
        <dbReference type="PROSITE" id="PS50113"/>
    </source>
</evidence>
<keyword evidence="6" id="KW-1185">Reference proteome</keyword>
<dbReference type="STRING" id="1123377.GCA_000423885_02200"/>
<dbReference type="NCBIfam" id="TIGR00229">
    <property type="entry name" value="sensory_box"/>
    <property type="match status" value="2"/>
</dbReference>
<feature type="domain" description="PAC" evidence="3">
    <location>
        <begin position="87"/>
        <end position="141"/>
    </location>
</feature>